<dbReference type="Proteomes" id="UP000887566">
    <property type="component" value="Unplaced"/>
</dbReference>
<evidence type="ECO:0000256" key="11">
    <source>
        <dbReference type="SAM" id="SignalP"/>
    </source>
</evidence>
<evidence type="ECO:0000256" key="1">
    <source>
        <dbReference type="ARBA" id="ARBA00011970"/>
    </source>
</evidence>
<dbReference type="GO" id="GO:0005788">
    <property type="term" value="C:endoplasmic reticulum lumen"/>
    <property type="evidence" value="ECO:0007669"/>
    <property type="project" value="TreeGrafter"/>
</dbReference>
<keyword evidence="3" id="KW-0808">Transferase</keyword>
<feature type="signal peptide" evidence="11">
    <location>
        <begin position="1"/>
        <end position="16"/>
    </location>
</feature>
<protein>
    <recommendedName>
        <fullName evidence="7">EGF domain-specific O-linked N-acetylglucosamine transferase</fullName>
        <ecNumber evidence="1">2.4.1.255</ecNumber>
    </recommendedName>
    <alternativeName>
        <fullName evidence="8">Extracellular O-linked N-acetylglucosamine transferase</fullName>
    </alternativeName>
</protein>
<dbReference type="PANTHER" id="PTHR20961:SF148">
    <property type="entry name" value="EGF DOMAIN-SPECIFIC O-LINKED N-ACETYLGLUCOSAMINE TRANSFERASE"/>
    <property type="match status" value="1"/>
</dbReference>
<comment type="catalytic activity">
    <reaction evidence="10">
        <text>L-threonyl-[protein] + UDP-N-acetyl-alpha-D-glucosamine = 3-O-(N-acetyl-beta-D-glucosaminyl)-L-threonyl-[protein] + UDP + H(+)</text>
        <dbReference type="Rhea" id="RHEA:48908"/>
        <dbReference type="Rhea" id="RHEA-COMP:11060"/>
        <dbReference type="Rhea" id="RHEA-COMP:12252"/>
        <dbReference type="ChEBI" id="CHEBI:15378"/>
        <dbReference type="ChEBI" id="CHEBI:30013"/>
        <dbReference type="ChEBI" id="CHEBI:57705"/>
        <dbReference type="ChEBI" id="CHEBI:58223"/>
        <dbReference type="ChEBI" id="CHEBI:90840"/>
        <dbReference type="EC" id="2.4.1.255"/>
    </reaction>
</comment>
<evidence type="ECO:0000256" key="5">
    <source>
        <dbReference type="ARBA" id="ARBA00022824"/>
    </source>
</evidence>
<keyword evidence="4 11" id="KW-0732">Signal</keyword>
<organism evidence="13 14">
    <name type="scientific">Plectus sambesii</name>
    <dbReference type="NCBI Taxonomy" id="2011161"/>
    <lineage>
        <taxon>Eukaryota</taxon>
        <taxon>Metazoa</taxon>
        <taxon>Ecdysozoa</taxon>
        <taxon>Nematoda</taxon>
        <taxon>Chromadorea</taxon>
        <taxon>Plectida</taxon>
        <taxon>Plectina</taxon>
        <taxon>Plectoidea</taxon>
        <taxon>Plectidae</taxon>
        <taxon>Plectus</taxon>
    </lineage>
</organism>
<keyword evidence="6" id="KW-0325">Glycoprotein</keyword>
<keyword evidence="13" id="KW-1185">Reference proteome</keyword>
<dbReference type="GO" id="GO:0097363">
    <property type="term" value="F:protein O-acetylglucosaminyltransferase activity"/>
    <property type="evidence" value="ECO:0007669"/>
    <property type="project" value="UniProtKB-EC"/>
</dbReference>
<dbReference type="WBParaSite" id="PSAMB.scaffold990size37562.g10176.t1">
    <property type="protein sequence ID" value="PSAMB.scaffold990size37562.g10176.t1"/>
    <property type="gene ID" value="PSAMB.scaffold990size37562.g10176"/>
</dbReference>
<dbReference type="InterPro" id="IPR049625">
    <property type="entry name" value="Glyco_transf_61_cat"/>
</dbReference>
<accession>A0A914XRD1</accession>
<keyword evidence="5" id="KW-0256">Endoplasmic reticulum</keyword>
<evidence type="ECO:0000256" key="2">
    <source>
        <dbReference type="ARBA" id="ARBA00022676"/>
    </source>
</evidence>
<dbReference type="InterPro" id="IPR007657">
    <property type="entry name" value="Glycosyltransferase_61"/>
</dbReference>
<name>A0A914XRD1_9BILA</name>
<evidence type="ECO:0000256" key="3">
    <source>
        <dbReference type="ARBA" id="ARBA00022679"/>
    </source>
</evidence>
<dbReference type="AlphaFoldDB" id="A0A914XRD1"/>
<evidence type="ECO:0000313" key="13">
    <source>
        <dbReference type="Proteomes" id="UP000887566"/>
    </source>
</evidence>
<evidence type="ECO:0000256" key="6">
    <source>
        <dbReference type="ARBA" id="ARBA00023180"/>
    </source>
</evidence>
<evidence type="ECO:0000256" key="8">
    <source>
        <dbReference type="ARBA" id="ARBA00042574"/>
    </source>
</evidence>
<keyword evidence="2" id="KW-0328">Glycosyltransferase</keyword>
<evidence type="ECO:0000256" key="9">
    <source>
        <dbReference type="ARBA" id="ARBA00048317"/>
    </source>
</evidence>
<proteinExistence type="predicted"/>
<evidence type="ECO:0000259" key="12">
    <source>
        <dbReference type="Pfam" id="PF04577"/>
    </source>
</evidence>
<reference evidence="14" key="1">
    <citation type="submission" date="2022-11" db="UniProtKB">
        <authorList>
            <consortium name="WormBaseParasite"/>
        </authorList>
    </citation>
    <scope>IDENTIFICATION</scope>
</reference>
<evidence type="ECO:0000256" key="10">
    <source>
        <dbReference type="ARBA" id="ARBA00049432"/>
    </source>
</evidence>
<feature type="chain" id="PRO_5037456026" description="EGF domain-specific O-linked N-acetylglucosamine transferase" evidence="11">
    <location>
        <begin position="17"/>
        <end position="481"/>
    </location>
</feature>
<evidence type="ECO:0000256" key="4">
    <source>
        <dbReference type="ARBA" id="ARBA00022729"/>
    </source>
</evidence>
<evidence type="ECO:0000256" key="7">
    <source>
        <dbReference type="ARBA" id="ARBA00040944"/>
    </source>
</evidence>
<feature type="domain" description="Glycosyltransferase 61 catalytic" evidence="12">
    <location>
        <begin position="295"/>
        <end position="419"/>
    </location>
</feature>
<comment type="catalytic activity">
    <reaction evidence="9">
        <text>L-seryl-[protein] + UDP-N-acetyl-alpha-D-glucosamine = 3-O-(N-acetyl-beta-D-glucosaminyl)-L-seryl-[protein] + UDP + H(+)</text>
        <dbReference type="Rhea" id="RHEA:48904"/>
        <dbReference type="Rhea" id="RHEA-COMP:9863"/>
        <dbReference type="Rhea" id="RHEA-COMP:12251"/>
        <dbReference type="ChEBI" id="CHEBI:15378"/>
        <dbReference type="ChEBI" id="CHEBI:29999"/>
        <dbReference type="ChEBI" id="CHEBI:57705"/>
        <dbReference type="ChEBI" id="CHEBI:58223"/>
        <dbReference type="ChEBI" id="CHEBI:90838"/>
        <dbReference type="EC" id="2.4.1.255"/>
    </reaction>
</comment>
<dbReference type="Pfam" id="PF04577">
    <property type="entry name" value="Glyco_transf_61"/>
    <property type="match status" value="1"/>
</dbReference>
<evidence type="ECO:0000313" key="14">
    <source>
        <dbReference type="WBParaSite" id="PSAMB.scaffold990size37562.g10176.t1"/>
    </source>
</evidence>
<dbReference type="PANTHER" id="PTHR20961">
    <property type="entry name" value="GLYCOSYLTRANSFERASE"/>
    <property type="match status" value="1"/>
</dbReference>
<dbReference type="EC" id="2.4.1.255" evidence="1"/>
<sequence>MLPLFLFLLHVTYAHWLDELDLPDHHIPYFLHGNAELRMRCMGDDRRRCHHQDTIRSKDLCWGYEAKCLFQNSFSSNVIQCGSESDENLQTFWRQVDFGYLRTKRQTMKQLCASSVLSDKSSLICTGDLTFCKADAFILDLSTFNATISPPHRRDILSFGDIQLKCEELLDYANEPRQPSAFLADWVDELRAAVATPLGAWDKPCDLSIDKSVLIVKPDSWYNLYHHVCDFLNLYLTQHLNGSFDRDVQIVFWDTTDYGYQDTLFNNGWTVFSQHPPIQLISLAGKRVCFKSAVFALPPRMLHGLYYQTPMVDDCQRSGLLRAFADHFLHRLKIKRSRTNRKLKITLLLRKTGWRNLNNSDEIAALLKTRNDADVEVVSFNKGSKSLEEQLQLIQNTDLLVGMHGAGLTHLLFLPPWAALLEIFDCNDGCYRDLARMKGVYYSTLAHDKVSVVQQVNSLTIRPYTFDLLGNLRKTPRVRTG</sequence>